<evidence type="ECO:0000313" key="3">
    <source>
        <dbReference type="Proteomes" id="UP000257109"/>
    </source>
</evidence>
<evidence type="ECO:0000313" key="2">
    <source>
        <dbReference type="EMBL" id="RDY04957.1"/>
    </source>
</evidence>
<keyword evidence="3" id="KW-1185">Reference proteome</keyword>
<dbReference type="InterPro" id="IPR041588">
    <property type="entry name" value="Integrase_H2C2"/>
</dbReference>
<dbReference type="PANTHER" id="PTHR35046">
    <property type="entry name" value="ZINC KNUCKLE (CCHC-TYPE) FAMILY PROTEIN"/>
    <property type="match status" value="1"/>
</dbReference>
<proteinExistence type="predicted"/>
<sequence>MNVVADALSRRHALISMLETKILGLDCIKELEETTCANELQKLLVKEAYKGGLMGHFGELKTLEILNEHFYWPYMRKDVHNVCERCLTCKLAKSRISPHGLYTPLPIPTSPWIDISMDFILTLPRSKGGRDSIFFVVDTFSNMAAHFLQCHKSDDALHMANLLFRDMVRLHGLPRTIVLDRDTIFLGHFWRSLWSRLGTKLLFYTTYHQLNKQNILN</sequence>
<dbReference type="AlphaFoldDB" id="A0A371HQA9"/>
<evidence type="ECO:0000259" key="1">
    <source>
        <dbReference type="PROSITE" id="PS50994"/>
    </source>
</evidence>
<dbReference type="OrthoDB" id="1404009at2759"/>
<dbReference type="PROSITE" id="PS50994">
    <property type="entry name" value="INTEGRASE"/>
    <property type="match status" value="1"/>
</dbReference>
<dbReference type="STRING" id="157652.A0A371HQA9"/>
<reference evidence="2" key="1">
    <citation type="submission" date="2018-05" db="EMBL/GenBank/DDBJ databases">
        <title>Draft genome of Mucuna pruriens seed.</title>
        <authorList>
            <person name="Nnadi N.E."/>
            <person name="Vos R."/>
            <person name="Hasami M.H."/>
            <person name="Devisetty U.K."/>
            <person name="Aguiy J.C."/>
        </authorList>
    </citation>
    <scope>NUCLEOTIDE SEQUENCE [LARGE SCALE GENOMIC DNA]</scope>
    <source>
        <strain evidence="2">JCA_2017</strain>
    </source>
</reference>
<organism evidence="2 3">
    <name type="scientific">Mucuna pruriens</name>
    <name type="common">Velvet bean</name>
    <name type="synonym">Dolichos pruriens</name>
    <dbReference type="NCBI Taxonomy" id="157652"/>
    <lineage>
        <taxon>Eukaryota</taxon>
        <taxon>Viridiplantae</taxon>
        <taxon>Streptophyta</taxon>
        <taxon>Embryophyta</taxon>
        <taxon>Tracheophyta</taxon>
        <taxon>Spermatophyta</taxon>
        <taxon>Magnoliopsida</taxon>
        <taxon>eudicotyledons</taxon>
        <taxon>Gunneridae</taxon>
        <taxon>Pentapetalae</taxon>
        <taxon>rosids</taxon>
        <taxon>fabids</taxon>
        <taxon>Fabales</taxon>
        <taxon>Fabaceae</taxon>
        <taxon>Papilionoideae</taxon>
        <taxon>50 kb inversion clade</taxon>
        <taxon>NPAAA clade</taxon>
        <taxon>indigoferoid/millettioid clade</taxon>
        <taxon>Phaseoleae</taxon>
        <taxon>Mucuna</taxon>
    </lineage>
</organism>
<dbReference type="PANTHER" id="PTHR35046:SF9">
    <property type="entry name" value="RNA-DIRECTED DNA POLYMERASE"/>
    <property type="match status" value="1"/>
</dbReference>
<dbReference type="InterPro" id="IPR036397">
    <property type="entry name" value="RNaseH_sf"/>
</dbReference>
<dbReference type="Proteomes" id="UP000257109">
    <property type="component" value="Unassembled WGS sequence"/>
</dbReference>
<accession>A0A371HQA9</accession>
<dbReference type="SUPFAM" id="SSF53098">
    <property type="entry name" value="Ribonuclease H-like"/>
    <property type="match status" value="1"/>
</dbReference>
<gene>
    <name evidence="2" type="ORF">CR513_11256</name>
</gene>
<dbReference type="EMBL" id="QJKJ01001972">
    <property type="protein sequence ID" value="RDY04957.1"/>
    <property type="molecule type" value="Genomic_DNA"/>
</dbReference>
<feature type="non-terminal residue" evidence="2">
    <location>
        <position position="1"/>
    </location>
</feature>
<dbReference type="Gene3D" id="1.10.340.70">
    <property type="match status" value="1"/>
</dbReference>
<name>A0A371HQA9_MUCPR</name>
<dbReference type="InterPro" id="IPR012337">
    <property type="entry name" value="RNaseH-like_sf"/>
</dbReference>
<dbReference type="GO" id="GO:0003676">
    <property type="term" value="F:nucleic acid binding"/>
    <property type="evidence" value="ECO:0007669"/>
    <property type="project" value="InterPro"/>
</dbReference>
<feature type="domain" description="Integrase catalytic" evidence="1">
    <location>
        <begin position="107"/>
        <end position="217"/>
    </location>
</feature>
<dbReference type="Pfam" id="PF17921">
    <property type="entry name" value="Integrase_H2C2"/>
    <property type="match status" value="1"/>
</dbReference>
<dbReference type="Gene3D" id="3.30.420.10">
    <property type="entry name" value="Ribonuclease H-like superfamily/Ribonuclease H"/>
    <property type="match status" value="1"/>
</dbReference>
<dbReference type="InterPro" id="IPR001584">
    <property type="entry name" value="Integrase_cat-core"/>
</dbReference>
<dbReference type="GO" id="GO:0015074">
    <property type="term" value="P:DNA integration"/>
    <property type="evidence" value="ECO:0007669"/>
    <property type="project" value="InterPro"/>
</dbReference>
<comment type="caution">
    <text evidence="2">The sequence shown here is derived from an EMBL/GenBank/DDBJ whole genome shotgun (WGS) entry which is preliminary data.</text>
</comment>
<protein>
    <recommendedName>
        <fullName evidence="1">Integrase catalytic domain-containing protein</fullName>
    </recommendedName>
</protein>